<dbReference type="InterPro" id="IPR013783">
    <property type="entry name" value="Ig-like_fold"/>
</dbReference>
<dbReference type="GO" id="GO:0002376">
    <property type="term" value="P:immune system process"/>
    <property type="evidence" value="ECO:0007669"/>
    <property type="project" value="UniProtKB-KW"/>
</dbReference>
<dbReference type="GO" id="GO:0007166">
    <property type="term" value="P:cell surface receptor signaling pathway"/>
    <property type="evidence" value="ECO:0007669"/>
    <property type="project" value="TreeGrafter"/>
</dbReference>
<evidence type="ECO:0000259" key="3">
    <source>
        <dbReference type="PROSITE" id="PS50835"/>
    </source>
</evidence>
<dbReference type="PANTHER" id="PTHR23268:SF102">
    <property type="entry name" value="IMMUNOGLOBULIN V-SET DOMAIN-CONTAINING PROTEIN"/>
    <property type="match status" value="1"/>
</dbReference>
<keyword evidence="5" id="KW-1185">Reference proteome</keyword>
<dbReference type="PANTHER" id="PTHR23268">
    <property type="entry name" value="T-CELL RECEPTOR BETA CHAIN"/>
    <property type="match status" value="1"/>
</dbReference>
<evidence type="ECO:0000313" key="4">
    <source>
        <dbReference type="EMBL" id="KAE8290289.1"/>
    </source>
</evidence>
<reference evidence="4 5" key="1">
    <citation type="submission" date="2019-07" db="EMBL/GenBank/DDBJ databases">
        <title>Chromosome genome assembly for large yellow croaker.</title>
        <authorList>
            <person name="Xiao S."/>
        </authorList>
    </citation>
    <scope>NUCLEOTIDE SEQUENCE [LARGE SCALE GENOMIC DNA]</scope>
    <source>
        <strain evidence="4">JMULYC20181020</strain>
        <tissue evidence="4">Muscle</tissue>
    </source>
</reference>
<dbReference type="PROSITE" id="PS50835">
    <property type="entry name" value="IG_LIKE"/>
    <property type="match status" value="2"/>
</dbReference>
<dbReference type="SUPFAM" id="SSF48726">
    <property type="entry name" value="Immunoglobulin"/>
    <property type="match status" value="2"/>
</dbReference>
<feature type="domain" description="Ig-like" evidence="3">
    <location>
        <begin position="95"/>
        <end position="185"/>
    </location>
</feature>
<name>A0A6G0IFK2_LARCR</name>
<dbReference type="Proteomes" id="UP000424527">
    <property type="component" value="Unassembled WGS sequence"/>
</dbReference>
<keyword evidence="1" id="KW-0732">Signal</keyword>
<gene>
    <name evidence="4" type="ORF">D5F01_LYC12011</name>
</gene>
<dbReference type="SMART" id="SM00409">
    <property type="entry name" value="IG"/>
    <property type="match status" value="2"/>
</dbReference>
<dbReference type="Pfam" id="PF07686">
    <property type="entry name" value="V-set"/>
    <property type="match status" value="2"/>
</dbReference>
<dbReference type="GO" id="GO:0005886">
    <property type="term" value="C:plasma membrane"/>
    <property type="evidence" value="ECO:0007669"/>
    <property type="project" value="TreeGrafter"/>
</dbReference>
<keyword evidence="2" id="KW-0391">Immunity</keyword>
<comment type="caution">
    <text evidence="4">The sequence shown here is derived from an EMBL/GenBank/DDBJ whole genome shotgun (WGS) entry which is preliminary data.</text>
</comment>
<dbReference type="AlphaFoldDB" id="A0A6G0IFK2"/>
<evidence type="ECO:0000256" key="1">
    <source>
        <dbReference type="ARBA" id="ARBA00022729"/>
    </source>
</evidence>
<dbReference type="InterPro" id="IPR003599">
    <property type="entry name" value="Ig_sub"/>
</dbReference>
<dbReference type="SMART" id="SM00406">
    <property type="entry name" value="IGv"/>
    <property type="match status" value="2"/>
</dbReference>
<proteinExistence type="predicted"/>
<accession>A0A6G0IFK2</accession>
<evidence type="ECO:0000313" key="5">
    <source>
        <dbReference type="Proteomes" id="UP000424527"/>
    </source>
</evidence>
<organism evidence="4 5">
    <name type="scientific">Larimichthys crocea</name>
    <name type="common">Large yellow croaker</name>
    <name type="synonym">Pseudosciaena crocea</name>
    <dbReference type="NCBI Taxonomy" id="215358"/>
    <lineage>
        <taxon>Eukaryota</taxon>
        <taxon>Metazoa</taxon>
        <taxon>Chordata</taxon>
        <taxon>Craniata</taxon>
        <taxon>Vertebrata</taxon>
        <taxon>Euteleostomi</taxon>
        <taxon>Actinopterygii</taxon>
        <taxon>Neopterygii</taxon>
        <taxon>Teleostei</taxon>
        <taxon>Neoteleostei</taxon>
        <taxon>Acanthomorphata</taxon>
        <taxon>Eupercaria</taxon>
        <taxon>Sciaenidae</taxon>
        <taxon>Larimichthys</taxon>
    </lineage>
</organism>
<sequence>MNCSHTKGATYFQMYWYRQLPGETMELIVFTTTTNKNHDFGKFSKEKFSATKPDAESGTFTVNDLVPDDKGLYFCAVSQTDGSGVTQTSLLWMYKNQSATMNCNHTKDSSYRQMYWYRQRPGEGMKQIVFTTSYSSAQYESGFSEDKFPAQKNDPQTGSLTVKKLLPEDSGVYFCSVSKHSDTGD</sequence>
<evidence type="ECO:0000256" key="2">
    <source>
        <dbReference type="ARBA" id="ARBA00022859"/>
    </source>
</evidence>
<dbReference type="InterPro" id="IPR013106">
    <property type="entry name" value="Ig_V-set"/>
</dbReference>
<protein>
    <recommendedName>
        <fullName evidence="3">Ig-like domain-containing protein</fullName>
    </recommendedName>
</protein>
<dbReference type="InterPro" id="IPR036179">
    <property type="entry name" value="Ig-like_dom_sf"/>
</dbReference>
<dbReference type="InterPro" id="IPR050413">
    <property type="entry name" value="TCR_beta_variable"/>
</dbReference>
<dbReference type="InterPro" id="IPR007110">
    <property type="entry name" value="Ig-like_dom"/>
</dbReference>
<dbReference type="EMBL" id="REGW02000011">
    <property type="protein sequence ID" value="KAE8290289.1"/>
    <property type="molecule type" value="Genomic_DNA"/>
</dbReference>
<dbReference type="Gene3D" id="2.60.40.10">
    <property type="entry name" value="Immunoglobulins"/>
    <property type="match status" value="2"/>
</dbReference>
<feature type="domain" description="Ig-like" evidence="3">
    <location>
        <begin position="1"/>
        <end position="91"/>
    </location>
</feature>